<sequence>MEFMTGVAKKEDLEISEILAGDYEGKDILVKGAVHTIRDMGDVAFVVLRKREGLMQCVYEAGVSQFDLKDLKEA</sequence>
<comment type="caution">
    <text evidence="1">The sequence shown here is derived from an EMBL/GenBank/DDBJ whole genome shotgun (WGS) entry which is preliminary data.</text>
</comment>
<dbReference type="Proteomes" id="UP000824024">
    <property type="component" value="Unassembled WGS sequence"/>
</dbReference>
<dbReference type="Gene3D" id="2.40.50.140">
    <property type="entry name" value="Nucleic acid-binding proteins"/>
    <property type="match status" value="1"/>
</dbReference>
<keyword evidence="1" id="KW-0436">Ligase</keyword>
<gene>
    <name evidence="1" type="ORF">IAA08_10875</name>
</gene>
<feature type="non-terminal residue" evidence="1">
    <location>
        <position position="74"/>
    </location>
</feature>
<reference evidence="1" key="1">
    <citation type="journal article" date="2021" name="PeerJ">
        <title>Extensive microbial diversity within the chicken gut microbiome revealed by metagenomics and culture.</title>
        <authorList>
            <person name="Gilroy R."/>
            <person name="Ravi A."/>
            <person name="Getino M."/>
            <person name="Pursley I."/>
            <person name="Horton D.L."/>
            <person name="Alikhan N.F."/>
            <person name="Baker D."/>
            <person name="Gharbi K."/>
            <person name="Hall N."/>
            <person name="Watson M."/>
            <person name="Adriaenssens E.M."/>
            <person name="Foster-Nyarko E."/>
            <person name="Jarju S."/>
            <person name="Secka A."/>
            <person name="Antonio M."/>
            <person name="Oren A."/>
            <person name="Chaudhuri R.R."/>
            <person name="La Ragione R."/>
            <person name="Hildebrand F."/>
            <person name="Pallen M.J."/>
        </authorList>
    </citation>
    <scope>NUCLEOTIDE SEQUENCE</scope>
    <source>
        <strain evidence="1">CHK192-9172</strain>
    </source>
</reference>
<dbReference type="EMBL" id="DXCH01000289">
    <property type="protein sequence ID" value="HIZ08420.1"/>
    <property type="molecule type" value="Genomic_DNA"/>
</dbReference>
<proteinExistence type="predicted"/>
<dbReference type="SUPFAM" id="SSF50249">
    <property type="entry name" value="Nucleic acid-binding proteins"/>
    <property type="match status" value="1"/>
</dbReference>
<accession>A0A9D2D4K6</accession>
<dbReference type="AlphaFoldDB" id="A0A9D2D4K6"/>
<reference evidence="1" key="2">
    <citation type="submission" date="2021-04" db="EMBL/GenBank/DDBJ databases">
        <authorList>
            <person name="Gilroy R."/>
        </authorList>
    </citation>
    <scope>NUCLEOTIDE SEQUENCE</scope>
    <source>
        <strain evidence="1">CHK192-9172</strain>
    </source>
</reference>
<dbReference type="GO" id="GO:0016874">
    <property type="term" value="F:ligase activity"/>
    <property type="evidence" value="ECO:0007669"/>
    <property type="project" value="UniProtKB-KW"/>
</dbReference>
<evidence type="ECO:0000313" key="2">
    <source>
        <dbReference type="Proteomes" id="UP000824024"/>
    </source>
</evidence>
<organism evidence="1 2">
    <name type="scientific">Candidatus Eubacterium avistercoris</name>
    <dbReference type="NCBI Taxonomy" id="2838567"/>
    <lineage>
        <taxon>Bacteria</taxon>
        <taxon>Bacillati</taxon>
        <taxon>Bacillota</taxon>
        <taxon>Clostridia</taxon>
        <taxon>Eubacteriales</taxon>
        <taxon>Eubacteriaceae</taxon>
        <taxon>Eubacterium</taxon>
    </lineage>
</organism>
<dbReference type="InterPro" id="IPR012340">
    <property type="entry name" value="NA-bd_OB-fold"/>
</dbReference>
<evidence type="ECO:0000313" key="1">
    <source>
        <dbReference type="EMBL" id="HIZ08420.1"/>
    </source>
</evidence>
<protein>
    <submittedName>
        <fullName evidence="1">Aspartate--tRNA(Asn) ligase</fullName>
    </submittedName>
</protein>
<name>A0A9D2D4K6_9FIRM</name>